<organism evidence="4 5">
    <name type="scientific">Heliorestis acidaminivorans</name>
    <dbReference type="NCBI Taxonomy" id="553427"/>
    <lineage>
        <taxon>Bacteria</taxon>
        <taxon>Bacillati</taxon>
        <taxon>Bacillota</taxon>
        <taxon>Clostridia</taxon>
        <taxon>Eubacteriales</taxon>
        <taxon>Heliobacteriaceae</taxon>
        <taxon>Heliorestis</taxon>
    </lineage>
</organism>
<dbReference type="Gene3D" id="3.20.20.10">
    <property type="entry name" value="Alanine racemase"/>
    <property type="match status" value="1"/>
</dbReference>
<dbReference type="EMBL" id="WBXO01000002">
    <property type="protein sequence ID" value="KAB2953916.1"/>
    <property type="molecule type" value="Genomic_DNA"/>
</dbReference>
<sequence length="381" mass="42242">MKTQELGKKAENLTTPAILIDEKKLINNIERVAKKCKEKNISLRPHFKAHKLLPIAKLQNQYGAQGFTVAKLSEAEVLVNAGWKDILVAYPIWGIEKWNYYFELASQAKMSTIIDSHDAYSAWSAIGEQKRKPVEVYVKVDTGLQRVGYPPGEELYKLIRKVAGSENLIFRGLLTHAGHVYGAKNEVERKTIALAEGEILLKVARALETEEKTEEIRINEISVGSTPTVGENLETRGVTEVRPGNYVFNDATQVRLAVAREEDCALRVLTTVVANPVENRRIIDGGSKVFALDKGAHGQEGTDSYGIICNAKGWKLSRLSEEHGVLEKVSTQATELPVGTKLMIIPNHACPVINLTNQVYLINSKSEVKAIWQVDARGCSQ</sequence>
<dbReference type="InterPro" id="IPR029066">
    <property type="entry name" value="PLP-binding_barrel"/>
</dbReference>
<gene>
    <name evidence="4" type="ORF">F9B85_04740</name>
</gene>
<dbReference type="Pfam" id="PF01168">
    <property type="entry name" value="Ala_racemase_N"/>
    <property type="match status" value="1"/>
</dbReference>
<proteinExistence type="inferred from homology"/>
<dbReference type="RefSeq" id="WP_151619023.1">
    <property type="nucleotide sequence ID" value="NZ_WBXO01000002.1"/>
</dbReference>
<dbReference type="PANTHER" id="PTHR28004:SF2">
    <property type="entry name" value="D-SERINE DEHYDRATASE"/>
    <property type="match status" value="1"/>
</dbReference>
<dbReference type="OrthoDB" id="9788869at2"/>
<comment type="similarity">
    <text evidence="1">Belongs to the DSD1 family.</text>
</comment>
<protein>
    <submittedName>
        <fullName evidence="4">D-TA family PLP-dependent enzyme</fullName>
    </submittedName>
</protein>
<feature type="domain" description="D-serine dehydratase-like" evidence="3">
    <location>
        <begin position="265"/>
        <end position="363"/>
    </location>
</feature>
<dbReference type="InterPro" id="IPR001608">
    <property type="entry name" value="Ala_racemase_N"/>
</dbReference>
<dbReference type="InterPro" id="IPR042208">
    <property type="entry name" value="D-ser_dehydrat-like_sf"/>
</dbReference>
<accession>A0A6I0EZH4</accession>
<dbReference type="GO" id="GO:0036088">
    <property type="term" value="P:D-serine catabolic process"/>
    <property type="evidence" value="ECO:0007669"/>
    <property type="project" value="TreeGrafter"/>
</dbReference>
<evidence type="ECO:0000313" key="4">
    <source>
        <dbReference type="EMBL" id="KAB2953916.1"/>
    </source>
</evidence>
<dbReference type="Pfam" id="PF14031">
    <property type="entry name" value="D-ser_dehydrat"/>
    <property type="match status" value="1"/>
</dbReference>
<keyword evidence="2" id="KW-0456">Lyase</keyword>
<evidence type="ECO:0000313" key="5">
    <source>
        <dbReference type="Proteomes" id="UP000468766"/>
    </source>
</evidence>
<reference evidence="4 5" key="1">
    <citation type="submission" date="2019-10" db="EMBL/GenBank/DDBJ databases">
        <title>Whole-genome sequence of the extremophile Heliorestis acidaminivorans DSM 24790.</title>
        <authorList>
            <person name="Kyndt J.A."/>
            <person name="Meyer T.E."/>
        </authorList>
    </citation>
    <scope>NUCLEOTIDE SEQUENCE [LARGE SCALE GENOMIC DNA]</scope>
    <source>
        <strain evidence="4 5">DSM 24790</strain>
    </source>
</reference>
<dbReference type="SUPFAM" id="SSF51419">
    <property type="entry name" value="PLP-binding barrel"/>
    <property type="match status" value="1"/>
</dbReference>
<dbReference type="SMART" id="SM01119">
    <property type="entry name" value="D-ser_dehydrat"/>
    <property type="match status" value="1"/>
</dbReference>
<evidence type="ECO:0000259" key="3">
    <source>
        <dbReference type="SMART" id="SM01119"/>
    </source>
</evidence>
<dbReference type="PANTHER" id="PTHR28004">
    <property type="entry name" value="ZGC:162816-RELATED"/>
    <property type="match status" value="1"/>
</dbReference>
<dbReference type="Proteomes" id="UP000468766">
    <property type="component" value="Unassembled WGS sequence"/>
</dbReference>
<dbReference type="Gene3D" id="2.40.37.20">
    <property type="entry name" value="D-serine dehydratase-like domain"/>
    <property type="match status" value="1"/>
</dbReference>
<comment type="caution">
    <text evidence="4">The sequence shown here is derived from an EMBL/GenBank/DDBJ whole genome shotgun (WGS) entry which is preliminary data.</text>
</comment>
<dbReference type="InterPro" id="IPR026956">
    <property type="entry name" value="D-ser_dehydrat-like_dom"/>
</dbReference>
<evidence type="ECO:0000256" key="1">
    <source>
        <dbReference type="ARBA" id="ARBA00005323"/>
    </source>
</evidence>
<dbReference type="GO" id="GO:0008721">
    <property type="term" value="F:D-serine ammonia-lyase activity"/>
    <property type="evidence" value="ECO:0007669"/>
    <property type="project" value="TreeGrafter"/>
</dbReference>
<keyword evidence="5" id="KW-1185">Reference proteome</keyword>
<dbReference type="InterPro" id="IPR051466">
    <property type="entry name" value="D-amino_acid_metab_enzyme"/>
</dbReference>
<dbReference type="AlphaFoldDB" id="A0A6I0EZH4"/>
<name>A0A6I0EZH4_9FIRM</name>
<evidence type="ECO:0000256" key="2">
    <source>
        <dbReference type="ARBA" id="ARBA00023239"/>
    </source>
</evidence>